<proteinExistence type="predicted"/>
<reference evidence="1 2" key="1">
    <citation type="submission" date="2018-11" db="EMBL/GenBank/DDBJ databases">
        <title>Genome sequence and assembly of Colletotrichum spinosum.</title>
        <authorList>
            <person name="Gan P."/>
            <person name="Shirasu K."/>
        </authorList>
    </citation>
    <scope>NUCLEOTIDE SEQUENCE [LARGE SCALE GENOMIC DNA]</scope>
    <source>
        <strain evidence="1 2">CBS 515.97</strain>
    </source>
</reference>
<sequence length="103" mass="11333">MLRPIDNPVREITTVAMLLFSPKSGPDAHDLCCAKNLMGLPKIHLSNHVWPSSGNVRPTRNLSIVAFISCENPFVLISDDNLAVSSSRHFELPPSNPMCMLAH</sequence>
<accession>A0A4R8QLD1</accession>
<gene>
    <name evidence="1" type="ORF">C8035_v002125</name>
</gene>
<dbReference type="EMBL" id="QAPG01000008">
    <property type="protein sequence ID" value="TDZ39817.1"/>
    <property type="molecule type" value="Genomic_DNA"/>
</dbReference>
<comment type="caution">
    <text evidence="1">The sequence shown here is derived from an EMBL/GenBank/DDBJ whole genome shotgun (WGS) entry which is preliminary data.</text>
</comment>
<evidence type="ECO:0000313" key="1">
    <source>
        <dbReference type="EMBL" id="TDZ39817.1"/>
    </source>
</evidence>
<dbReference type="AlphaFoldDB" id="A0A4R8QLD1"/>
<evidence type="ECO:0000313" key="2">
    <source>
        <dbReference type="Proteomes" id="UP000295083"/>
    </source>
</evidence>
<dbReference type="Proteomes" id="UP000295083">
    <property type="component" value="Unassembled WGS sequence"/>
</dbReference>
<keyword evidence="2" id="KW-1185">Reference proteome</keyword>
<organism evidence="1 2">
    <name type="scientific">Colletotrichum spinosum</name>
    <dbReference type="NCBI Taxonomy" id="1347390"/>
    <lineage>
        <taxon>Eukaryota</taxon>
        <taxon>Fungi</taxon>
        <taxon>Dikarya</taxon>
        <taxon>Ascomycota</taxon>
        <taxon>Pezizomycotina</taxon>
        <taxon>Sordariomycetes</taxon>
        <taxon>Hypocreomycetidae</taxon>
        <taxon>Glomerellales</taxon>
        <taxon>Glomerellaceae</taxon>
        <taxon>Colletotrichum</taxon>
        <taxon>Colletotrichum orbiculare species complex</taxon>
    </lineage>
</organism>
<name>A0A4R8QLD1_9PEZI</name>
<protein>
    <submittedName>
        <fullName evidence="1">Uncharacterized protein</fullName>
    </submittedName>
</protein>